<organism evidence="1 2">
    <name type="scientific">Zarea fungicola</name>
    <dbReference type="NCBI Taxonomy" id="93591"/>
    <lineage>
        <taxon>Eukaryota</taxon>
        <taxon>Fungi</taxon>
        <taxon>Dikarya</taxon>
        <taxon>Ascomycota</taxon>
        <taxon>Pezizomycotina</taxon>
        <taxon>Sordariomycetes</taxon>
        <taxon>Hypocreomycetidae</taxon>
        <taxon>Hypocreales</taxon>
        <taxon>Cordycipitaceae</taxon>
        <taxon>Zarea</taxon>
    </lineage>
</organism>
<comment type="caution">
    <text evidence="1">The sequence shown here is derived from an EMBL/GenBank/DDBJ whole genome shotgun (WGS) entry which is preliminary data.</text>
</comment>
<keyword evidence="2" id="KW-1185">Reference proteome</keyword>
<protein>
    <submittedName>
        <fullName evidence="1">Uncharacterized protein</fullName>
    </submittedName>
</protein>
<dbReference type="EMBL" id="JANJQO010002552">
    <property type="protein sequence ID" value="KAJ2966660.1"/>
    <property type="molecule type" value="Genomic_DNA"/>
</dbReference>
<proteinExistence type="predicted"/>
<sequence length="155" mass="16624">MSLNNFYPVSDEESVSPTVSNSTTSLRDGLDAYRAFLAEMDVGTPLTEMESGSDDDATLVNSDVDAESQYGVVTETGGDSDDNATLVNSDGDAEYQYGSDTETDSDGDGDAILVNNLVDFESQPEVAALYHAALHVATDRISFLENEDRPRLPPL</sequence>
<reference evidence="1" key="1">
    <citation type="submission" date="2022-08" db="EMBL/GenBank/DDBJ databases">
        <title>Genome Sequence of Lecanicillium fungicola.</title>
        <authorList>
            <person name="Buettner E."/>
        </authorList>
    </citation>
    <scope>NUCLEOTIDE SEQUENCE</scope>
    <source>
        <strain evidence="1">Babe33</strain>
    </source>
</reference>
<accession>A0ACC1MIB8</accession>
<evidence type="ECO:0000313" key="1">
    <source>
        <dbReference type="EMBL" id="KAJ2966660.1"/>
    </source>
</evidence>
<name>A0ACC1MIB8_9HYPO</name>
<evidence type="ECO:0000313" key="2">
    <source>
        <dbReference type="Proteomes" id="UP001143910"/>
    </source>
</evidence>
<gene>
    <name evidence="1" type="ORF">NQ176_g10042</name>
</gene>
<dbReference type="Proteomes" id="UP001143910">
    <property type="component" value="Unassembled WGS sequence"/>
</dbReference>